<name>A0A090D3A6_9BACT</name>
<evidence type="ECO:0000313" key="1">
    <source>
        <dbReference type="EMBL" id="CDR35331.1"/>
    </source>
</evidence>
<dbReference type="AlphaFoldDB" id="A0A090D3A6"/>
<accession>A0A090D3A6</accession>
<reference evidence="1" key="1">
    <citation type="submission" date="2013-12" db="EMBL/GenBank/DDBJ databases">
        <authorList>
            <person name="Li W."/>
            <person name="Chetelat R.T."/>
        </authorList>
    </citation>
    <scope>NUCLEOTIDE SEQUENCE</scope>
    <source>
        <strain evidence="1">CRIB-18</strain>
        <plasmid evidence="1">1</plasmid>
    </source>
</reference>
<organism evidence="1">
    <name type="scientific">Candidatus Criblamydia sequanensis CRIB-18</name>
    <dbReference type="NCBI Taxonomy" id="1437425"/>
    <lineage>
        <taxon>Bacteria</taxon>
        <taxon>Pseudomonadati</taxon>
        <taxon>Chlamydiota</taxon>
        <taxon>Chlamydiia</taxon>
        <taxon>Parachlamydiales</taxon>
        <taxon>Candidatus Criblamydiaceae</taxon>
        <taxon>Candidatus Criblamydia</taxon>
    </lineage>
</organism>
<proteinExistence type="predicted"/>
<geneLocation type="plasmid" evidence="1">
    <name>1</name>
</geneLocation>
<gene>
    <name evidence="1" type="ORF">CSEC_p0060</name>
</gene>
<keyword evidence="1" id="KW-0614">Plasmid</keyword>
<sequence>MLWNVYLSMRCCFTITETANIGTGRIGIEVRCIINGWETNHIDGKPDNHLSIQKCNIF</sequence>
<dbReference type="EMBL" id="LK031773">
    <property type="protein sequence ID" value="CDR35331.1"/>
    <property type="molecule type" value="Genomic_DNA"/>
</dbReference>
<reference evidence="1" key="2">
    <citation type="submission" date="2014-09" db="EMBL/GenBank/DDBJ databases">
        <title>Criblamydia sequanensis harbors a mega-plasmid encoding arsenite resistance.</title>
        <authorList>
            <person name="Bertelli C."/>
            <person name="Goesmann A."/>
            <person name="Greub G."/>
        </authorList>
    </citation>
    <scope>NUCLEOTIDE SEQUENCE [LARGE SCALE GENOMIC DNA]</scope>
    <source>
        <strain evidence="1">CRIB-18</strain>
        <plasmid evidence="1">1</plasmid>
    </source>
</reference>
<protein>
    <submittedName>
        <fullName evidence="1">Uncharacterized protein</fullName>
    </submittedName>
</protein>